<reference evidence="1 2" key="1">
    <citation type="submission" date="2023-12" db="EMBL/GenBank/DDBJ databases">
        <title>Marinobacter qingdaonensis sp. nov., isolated from the intertidal sediment of Qingdao, PR China.</title>
        <authorList>
            <person name="Li Y."/>
        </authorList>
    </citation>
    <scope>NUCLEOTIDE SEQUENCE [LARGE SCALE GENOMIC DNA]</scope>
    <source>
        <strain evidence="1 2">ASW11-75</strain>
    </source>
</reference>
<keyword evidence="2" id="KW-1185">Reference proteome</keyword>
<evidence type="ECO:0000313" key="2">
    <source>
        <dbReference type="Proteomes" id="UP001305746"/>
    </source>
</evidence>
<accession>A0ABU5NXB2</accession>
<comment type="caution">
    <text evidence="1">The sequence shown here is derived from an EMBL/GenBank/DDBJ whole genome shotgun (WGS) entry which is preliminary data.</text>
</comment>
<dbReference type="EMBL" id="JAYDCJ010000003">
    <property type="protein sequence ID" value="MEA1080414.1"/>
    <property type="molecule type" value="Genomic_DNA"/>
</dbReference>
<name>A0ABU5NXB2_9GAMM</name>
<dbReference type="Proteomes" id="UP001305746">
    <property type="component" value="Unassembled WGS sequence"/>
</dbReference>
<proteinExistence type="predicted"/>
<evidence type="ECO:0000313" key="1">
    <source>
        <dbReference type="EMBL" id="MEA1080414.1"/>
    </source>
</evidence>
<evidence type="ECO:0008006" key="3">
    <source>
        <dbReference type="Google" id="ProtNLM"/>
    </source>
</evidence>
<dbReference type="RefSeq" id="WP_322854917.1">
    <property type="nucleotide sequence ID" value="NZ_JAYDCJ010000003.1"/>
</dbReference>
<organism evidence="1 2">
    <name type="scientific">Marinobacter qingdaonensis</name>
    <dbReference type="NCBI Taxonomy" id="3108486"/>
    <lineage>
        <taxon>Bacteria</taxon>
        <taxon>Pseudomonadati</taxon>
        <taxon>Pseudomonadota</taxon>
        <taxon>Gammaproteobacteria</taxon>
        <taxon>Pseudomonadales</taxon>
        <taxon>Marinobacteraceae</taxon>
        <taxon>Marinobacter</taxon>
    </lineage>
</organism>
<gene>
    <name evidence="1" type="ORF">U5822_07015</name>
</gene>
<protein>
    <recommendedName>
        <fullName evidence="3">TRAP transporter T-component</fullName>
    </recommendedName>
</protein>
<sequence>MSHSFSSYLTTSPVRWSRLKGAVVALAAASVLSGCGAVNNMIYKTTGDVMQGFSRDHTVPYLMASNDLAMGCSMSEATAPLLMSFGRVTTEPDQLAVMLYLSAGGCAEEQAREFELDALAAMNAMNANAAEDAMIRQKRAYVLASERYFKGWQHHEAHYGEAGTGECPDFSNDLDEFMYLAGLLSGLQALNAQIQSTSSIGVPANIGSVVARASGCLENDKWWGAPMALRATVWAMIPGAEPEGEDAFERLNMADEQGEAAGVRLPHVFHAIAASNKGDQALLKDVIREHAESLEQTPANPDWRFVDAMATNMIVALSDRLWVEHTGHRTPLGQLGTFWDDPREEVETMNLDDLL</sequence>